<proteinExistence type="predicted"/>
<name>A0YCX8_9GAMM</name>
<dbReference type="AlphaFoldDB" id="A0YCX8"/>
<evidence type="ECO:0000313" key="2">
    <source>
        <dbReference type="Proteomes" id="UP000004931"/>
    </source>
</evidence>
<accession>A0YCX8</accession>
<reference evidence="1 2" key="1">
    <citation type="journal article" date="2010" name="J. Bacteriol.">
        <title>Genome sequence of the oligotrophic marine Gammaproteobacterium HTCC2143, isolated from the Oregon Coast.</title>
        <authorList>
            <person name="Oh H.M."/>
            <person name="Kang I."/>
            <person name="Ferriera S."/>
            <person name="Giovannoni S.J."/>
            <person name="Cho J.C."/>
        </authorList>
    </citation>
    <scope>NUCLEOTIDE SEQUENCE [LARGE SCALE GENOMIC DNA]</scope>
    <source>
        <strain evidence="1 2">HTCC2143</strain>
    </source>
</reference>
<keyword evidence="2" id="KW-1185">Reference proteome</keyword>
<dbReference type="Proteomes" id="UP000004931">
    <property type="component" value="Unassembled WGS sequence"/>
</dbReference>
<dbReference type="EMBL" id="AAVT01000003">
    <property type="protein sequence ID" value="EAW31647.1"/>
    <property type="molecule type" value="Genomic_DNA"/>
</dbReference>
<protein>
    <submittedName>
        <fullName evidence="1">Uncharacterized protein</fullName>
    </submittedName>
</protein>
<comment type="caution">
    <text evidence="1">The sequence shown here is derived from an EMBL/GenBank/DDBJ whole genome shotgun (WGS) entry which is preliminary data.</text>
</comment>
<gene>
    <name evidence="1" type="ORF">GP2143_08854</name>
</gene>
<sequence>MLTNLANWIGDISGVLRNYVIEFSNDETNFQEFYFKAIKRACTRGMKLMLIEGKMVSAIPCRVTVVGDRIEAAQLIA</sequence>
<evidence type="ECO:0000313" key="1">
    <source>
        <dbReference type="EMBL" id="EAW31647.1"/>
    </source>
</evidence>
<organism evidence="1 2">
    <name type="scientific">marine gamma proteobacterium HTCC2143</name>
    <dbReference type="NCBI Taxonomy" id="247633"/>
    <lineage>
        <taxon>Bacteria</taxon>
        <taxon>Pseudomonadati</taxon>
        <taxon>Pseudomonadota</taxon>
        <taxon>Gammaproteobacteria</taxon>
        <taxon>Cellvibrionales</taxon>
        <taxon>Spongiibacteraceae</taxon>
        <taxon>BD1-7 clade</taxon>
    </lineage>
</organism>